<dbReference type="RefSeq" id="WP_150092880.1">
    <property type="nucleotide sequence ID" value="NZ_JBFUOH010000059.1"/>
</dbReference>
<keyword evidence="9 12" id="KW-0460">Magnesium</keyword>
<comment type="cofactor">
    <cofactor evidence="1 13">
        <name>Mg(2+)</name>
        <dbReference type="ChEBI" id="CHEBI:18420"/>
    </cofactor>
</comment>
<accession>A0A5M8FJV2</accession>
<dbReference type="OrthoDB" id="9778595at2"/>
<dbReference type="Pfam" id="PF02424">
    <property type="entry name" value="ApbE"/>
    <property type="match status" value="1"/>
</dbReference>
<keyword evidence="13" id="KW-0997">Cell inner membrane</keyword>
<keyword evidence="15" id="KW-1185">Reference proteome</keyword>
<keyword evidence="13" id="KW-1003">Cell membrane</keyword>
<keyword evidence="8 12" id="KW-0274">FAD</keyword>
<evidence type="ECO:0000256" key="7">
    <source>
        <dbReference type="ARBA" id="ARBA00022723"/>
    </source>
</evidence>
<evidence type="ECO:0000256" key="13">
    <source>
        <dbReference type="RuleBase" id="RU363002"/>
    </source>
</evidence>
<evidence type="ECO:0000313" key="14">
    <source>
        <dbReference type="EMBL" id="KAA6185193.1"/>
    </source>
</evidence>
<keyword evidence="13" id="KW-0449">Lipoprotein</keyword>
<evidence type="ECO:0000256" key="2">
    <source>
        <dbReference type="ARBA" id="ARBA00008282"/>
    </source>
</evidence>
<evidence type="ECO:0000256" key="4">
    <source>
        <dbReference type="ARBA" id="ARBA00016337"/>
    </source>
</evidence>
<dbReference type="PANTHER" id="PTHR30040:SF2">
    <property type="entry name" value="FAD:PROTEIN FMN TRANSFERASE"/>
    <property type="match status" value="1"/>
</dbReference>
<dbReference type="PIRSF" id="PIRSF006268">
    <property type="entry name" value="ApbE"/>
    <property type="match status" value="1"/>
</dbReference>
<dbReference type="InterPro" id="IPR003374">
    <property type="entry name" value="ApbE-like_sf"/>
</dbReference>
<keyword evidence="13" id="KW-0472">Membrane</keyword>
<evidence type="ECO:0000313" key="15">
    <source>
        <dbReference type="Proteomes" id="UP000322981"/>
    </source>
</evidence>
<dbReference type="Proteomes" id="UP000322981">
    <property type="component" value="Unassembled WGS sequence"/>
</dbReference>
<sequence length="356" mass="38608">MRPLQSGLIRGNVPALIVALALLLSACGEQSPAVNSRFKAFGTSVDLTLLQVAPERAEQAVETIRQDFAALERDLQVWGDGQMARVNRLLPTGEAFEAPVTVLPLVHLSQRYAELTDDLFNPAIGKLIALWGFNVEVPEGMRPPPEPAIAQLLEADPRMSDIEIDILQVRGNNAALRLDFSPIIPAYAIDLAVARLRELDVRHAMIKIGADLRAIGDRSDQPWRIPVRRGGSGGVFATLNIEGDESVATRTAQDRDWIHDGVTYHPILDPRSGRPARGVQAVTVVHPEATVAAAAAVALFVAGPDGWHDIARSLGIRYALLVDDDGRVHLNPGFRDRLTILDREAPLVLSPPLASP</sequence>
<keyword evidence="7 12" id="KW-0479">Metal-binding</keyword>
<comment type="function">
    <text evidence="13">Flavin transferase that catalyzes the transfer of the FMN moiety of FAD and its covalent binding to the hydroxyl group of a threonine residue in a target flavoprotein.</text>
</comment>
<evidence type="ECO:0000256" key="5">
    <source>
        <dbReference type="ARBA" id="ARBA00022630"/>
    </source>
</evidence>
<reference evidence="14 15" key="1">
    <citation type="submission" date="2019-09" db="EMBL/GenBank/DDBJ databases">
        <title>Whole-genome sequence of the purple sulfur bacterium Thiohalocapsa marina DSM 19078.</title>
        <authorList>
            <person name="Kyndt J.A."/>
            <person name="Meyer T.E."/>
        </authorList>
    </citation>
    <scope>NUCLEOTIDE SEQUENCE [LARGE SCALE GENOMIC DNA]</scope>
    <source>
        <strain evidence="14 15">DSM 19078</strain>
    </source>
</reference>
<comment type="caution">
    <text evidence="14">The sequence shown here is derived from an EMBL/GenBank/DDBJ whole genome shotgun (WGS) entry which is preliminary data.</text>
</comment>
<evidence type="ECO:0000256" key="6">
    <source>
        <dbReference type="ARBA" id="ARBA00022679"/>
    </source>
</evidence>
<evidence type="ECO:0000256" key="11">
    <source>
        <dbReference type="ARBA" id="ARBA00048540"/>
    </source>
</evidence>
<comment type="subcellular location">
    <subcellularLocation>
        <location evidence="13">Cell inner membrane</location>
        <topology evidence="13">Lipid-anchor</topology>
        <orientation evidence="13">Periplasmic side</orientation>
    </subcellularLocation>
</comment>
<comment type="catalytic activity">
    <reaction evidence="11 12 13">
        <text>L-threonyl-[protein] + FAD = FMN-L-threonyl-[protein] + AMP + H(+)</text>
        <dbReference type="Rhea" id="RHEA:36847"/>
        <dbReference type="Rhea" id="RHEA-COMP:11060"/>
        <dbReference type="Rhea" id="RHEA-COMP:11061"/>
        <dbReference type="ChEBI" id="CHEBI:15378"/>
        <dbReference type="ChEBI" id="CHEBI:30013"/>
        <dbReference type="ChEBI" id="CHEBI:57692"/>
        <dbReference type="ChEBI" id="CHEBI:74257"/>
        <dbReference type="ChEBI" id="CHEBI:456215"/>
        <dbReference type="EC" id="2.7.1.180"/>
    </reaction>
</comment>
<keyword evidence="5 12" id="KW-0285">Flavoprotein</keyword>
<evidence type="ECO:0000256" key="12">
    <source>
        <dbReference type="PIRNR" id="PIRNR006268"/>
    </source>
</evidence>
<name>A0A5M8FJV2_9GAMM</name>
<dbReference type="PANTHER" id="PTHR30040">
    <property type="entry name" value="THIAMINE BIOSYNTHESIS LIPOPROTEIN APBE"/>
    <property type="match status" value="1"/>
</dbReference>
<proteinExistence type="inferred from homology"/>
<comment type="similarity">
    <text evidence="2 12 13">Belongs to the ApbE family.</text>
</comment>
<evidence type="ECO:0000256" key="1">
    <source>
        <dbReference type="ARBA" id="ARBA00001946"/>
    </source>
</evidence>
<dbReference type="EMBL" id="VWXX01000012">
    <property type="protein sequence ID" value="KAA6185193.1"/>
    <property type="molecule type" value="Genomic_DNA"/>
</dbReference>
<gene>
    <name evidence="14" type="ORF">F2Q65_09810</name>
</gene>
<protein>
    <recommendedName>
        <fullName evidence="4 12">FAD:protein FMN transferase</fullName>
        <ecNumber evidence="3 12">2.7.1.180</ecNumber>
    </recommendedName>
    <alternativeName>
        <fullName evidence="10 12">Flavin transferase</fullName>
    </alternativeName>
</protein>
<evidence type="ECO:0000256" key="3">
    <source>
        <dbReference type="ARBA" id="ARBA00011955"/>
    </source>
</evidence>
<keyword evidence="6 12" id="KW-0808">Transferase</keyword>
<organism evidence="14 15">
    <name type="scientific">Thiohalocapsa marina</name>
    <dbReference type="NCBI Taxonomy" id="424902"/>
    <lineage>
        <taxon>Bacteria</taxon>
        <taxon>Pseudomonadati</taxon>
        <taxon>Pseudomonadota</taxon>
        <taxon>Gammaproteobacteria</taxon>
        <taxon>Chromatiales</taxon>
        <taxon>Chromatiaceae</taxon>
        <taxon>Thiohalocapsa</taxon>
    </lineage>
</organism>
<evidence type="ECO:0000256" key="9">
    <source>
        <dbReference type="ARBA" id="ARBA00022842"/>
    </source>
</evidence>
<dbReference type="GO" id="GO:0005886">
    <property type="term" value="C:plasma membrane"/>
    <property type="evidence" value="ECO:0007669"/>
    <property type="project" value="UniProtKB-SubCell"/>
</dbReference>
<dbReference type="EC" id="2.7.1.180" evidence="3 12"/>
<dbReference type="InterPro" id="IPR024932">
    <property type="entry name" value="ApbE"/>
</dbReference>
<dbReference type="PROSITE" id="PS51257">
    <property type="entry name" value="PROKAR_LIPOPROTEIN"/>
    <property type="match status" value="1"/>
</dbReference>
<dbReference type="GO" id="GO:0046872">
    <property type="term" value="F:metal ion binding"/>
    <property type="evidence" value="ECO:0007669"/>
    <property type="project" value="UniProtKB-UniRule"/>
</dbReference>
<dbReference type="SUPFAM" id="SSF143631">
    <property type="entry name" value="ApbE-like"/>
    <property type="match status" value="1"/>
</dbReference>
<dbReference type="GO" id="GO:0016740">
    <property type="term" value="F:transferase activity"/>
    <property type="evidence" value="ECO:0007669"/>
    <property type="project" value="UniProtKB-UniRule"/>
</dbReference>
<dbReference type="AlphaFoldDB" id="A0A5M8FJV2"/>
<evidence type="ECO:0000256" key="8">
    <source>
        <dbReference type="ARBA" id="ARBA00022827"/>
    </source>
</evidence>
<dbReference type="Gene3D" id="3.10.520.10">
    <property type="entry name" value="ApbE-like domains"/>
    <property type="match status" value="1"/>
</dbReference>
<evidence type="ECO:0000256" key="10">
    <source>
        <dbReference type="ARBA" id="ARBA00031306"/>
    </source>
</evidence>